<evidence type="ECO:0000256" key="3">
    <source>
        <dbReference type="ARBA" id="ARBA00022449"/>
    </source>
</evidence>
<comment type="subcellular location">
    <subcellularLocation>
        <location evidence="1">Cell membrane</location>
        <topology evidence="1">Multi-pass membrane protein</topology>
    </subcellularLocation>
</comment>
<proteinExistence type="predicted"/>
<evidence type="ECO:0000256" key="10">
    <source>
        <dbReference type="SAM" id="Phobius"/>
    </source>
</evidence>
<dbReference type="InterPro" id="IPR050222">
    <property type="entry name" value="MATE_MdtK"/>
</dbReference>
<evidence type="ECO:0000256" key="5">
    <source>
        <dbReference type="ARBA" id="ARBA00022692"/>
    </source>
</evidence>
<feature type="transmembrane region" description="Helical" evidence="10">
    <location>
        <begin position="215"/>
        <end position="240"/>
    </location>
</feature>
<feature type="transmembrane region" description="Helical" evidence="10">
    <location>
        <begin position="107"/>
        <end position="133"/>
    </location>
</feature>
<dbReference type="Proteomes" id="UP000620874">
    <property type="component" value="Unassembled WGS sequence"/>
</dbReference>
<dbReference type="PANTHER" id="PTHR43298:SF2">
    <property type="entry name" value="FMN_FAD EXPORTER YEEO-RELATED"/>
    <property type="match status" value="1"/>
</dbReference>
<feature type="transmembrane region" description="Helical" evidence="10">
    <location>
        <begin position="179"/>
        <end position="195"/>
    </location>
</feature>
<protein>
    <recommendedName>
        <fullName evidence="9">Multidrug-efflux transporter</fullName>
    </recommendedName>
</protein>
<organism evidence="11 12">
    <name type="scientific">Phocaeicola intestinalis</name>
    <dbReference type="NCBI Taxonomy" id="2762212"/>
    <lineage>
        <taxon>Bacteria</taxon>
        <taxon>Pseudomonadati</taxon>
        <taxon>Bacteroidota</taxon>
        <taxon>Bacteroidia</taxon>
        <taxon>Bacteroidales</taxon>
        <taxon>Bacteroidaceae</taxon>
        <taxon>Phocaeicola</taxon>
    </lineage>
</organism>
<evidence type="ECO:0000256" key="9">
    <source>
        <dbReference type="ARBA" id="ARBA00031636"/>
    </source>
</evidence>
<keyword evidence="3" id="KW-0050">Antiport</keyword>
<keyword evidence="8 10" id="KW-0472">Membrane</keyword>
<evidence type="ECO:0000256" key="6">
    <source>
        <dbReference type="ARBA" id="ARBA00022989"/>
    </source>
</evidence>
<dbReference type="CDD" id="cd13137">
    <property type="entry name" value="MATE_NorM_like"/>
    <property type="match status" value="1"/>
</dbReference>
<keyword evidence="12" id="KW-1185">Reference proteome</keyword>
<feature type="transmembrane region" description="Helical" evidence="10">
    <location>
        <begin position="145"/>
        <end position="167"/>
    </location>
</feature>
<dbReference type="EMBL" id="JACSPP010000114">
    <property type="protein sequence ID" value="MBD8042115.1"/>
    <property type="molecule type" value="Genomic_DNA"/>
</dbReference>
<evidence type="ECO:0000256" key="2">
    <source>
        <dbReference type="ARBA" id="ARBA00022448"/>
    </source>
</evidence>
<keyword evidence="6 10" id="KW-1133">Transmembrane helix</keyword>
<gene>
    <name evidence="11" type="ORF">H9625_17110</name>
</gene>
<evidence type="ECO:0000256" key="4">
    <source>
        <dbReference type="ARBA" id="ARBA00022475"/>
    </source>
</evidence>
<dbReference type="PIRSF" id="PIRSF006603">
    <property type="entry name" value="DinF"/>
    <property type="match status" value="1"/>
</dbReference>
<dbReference type="PANTHER" id="PTHR43298">
    <property type="entry name" value="MULTIDRUG RESISTANCE PROTEIN NORM-RELATED"/>
    <property type="match status" value="1"/>
</dbReference>
<comment type="caution">
    <text evidence="11">The sequence shown here is derived from an EMBL/GenBank/DDBJ whole genome shotgun (WGS) entry which is preliminary data.</text>
</comment>
<evidence type="ECO:0000256" key="7">
    <source>
        <dbReference type="ARBA" id="ARBA00023065"/>
    </source>
</evidence>
<dbReference type="Pfam" id="PF01554">
    <property type="entry name" value="MatE"/>
    <property type="match status" value="2"/>
</dbReference>
<dbReference type="InterPro" id="IPR002528">
    <property type="entry name" value="MATE_fam"/>
</dbReference>
<keyword evidence="4" id="KW-1003">Cell membrane</keyword>
<evidence type="ECO:0000313" key="12">
    <source>
        <dbReference type="Proteomes" id="UP000620874"/>
    </source>
</evidence>
<sequence length="470" mass="50073">MNFGKNDLLVLIREGRPMTLRQQLLLTVQLSIPAMVAQLSSIVMQYIDAAMVGSLGANASASIGLVSTSTWLFSGLCSAASTGFAVQVAHCIGGGKFKEARQVLRQSLVAVSLFSILLASIGMGISGALPYWLGGEEVINHDASVYFLIYAAFLPMMQLCFLTGGMLRCSGNMRVPSMLNVLMCMLDVVFNYFLIFPSRHISLFGMEVFMPGAGWGVAGAALGTGLAELVVAGLMLWFLVTRSSELGLMHEKGRFRPTSAVLKKAARIGGPMGIEHAVICGAQILTTVIVAPLGVFAIAANSFAITAESLCYMPGYGIADAATTLVGQSMGAGRRDLTRRFARITVGMGMTVMGIMGVIMYVAAPLIIGTMTPDAEVLELGVMALRIEAFAEPMFAAAIVAYGVFVGAGSTIIPCLMNFFSIWAVRLTLAASLAPSMGLKGVWLAMCIELCFRGFIFLVRLERGKWMNLK</sequence>
<feature type="transmembrane region" description="Helical" evidence="10">
    <location>
        <begin position="59"/>
        <end position="86"/>
    </location>
</feature>
<name>A0ABR8YD18_9BACT</name>
<evidence type="ECO:0000256" key="8">
    <source>
        <dbReference type="ARBA" id="ARBA00023136"/>
    </source>
</evidence>
<dbReference type="InterPro" id="IPR048279">
    <property type="entry name" value="MdtK-like"/>
</dbReference>
<dbReference type="RefSeq" id="WP_022039634.1">
    <property type="nucleotide sequence ID" value="NZ_JACSPP010000114.1"/>
</dbReference>
<reference evidence="11 12" key="1">
    <citation type="submission" date="2020-08" db="EMBL/GenBank/DDBJ databases">
        <title>A Genomic Blueprint of the Chicken Gut Microbiome.</title>
        <authorList>
            <person name="Gilroy R."/>
            <person name="Ravi A."/>
            <person name="Getino M."/>
            <person name="Pursley I."/>
            <person name="Horton D.L."/>
            <person name="Alikhan N.-F."/>
            <person name="Baker D."/>
            <person name="Gharbi K."/>
            <person name="Hall N."/>
            <person name="Watson M."/>
            <person name="Adriaenssens E.M."/>
            <person name="Foster-Nyarko E."/>
            <person name="Jarju S."/>
            <person name="Secka A."/>
            <person name="Antonio M."/>
            <person name="Oren A."/>
            <person name="Chaudhuri R."/>
            <person name="La Ragione R.M."/>
            <person name="Hildebrand F."/>
            <person name="Pallen M.J."/>
        </authorList>
    </citation>
    <scope>NUCLEOTIDE SEQUENCE [LARGE SCALE GENOMIC DNA]</scope>
    <source>
        <strain evidence="11 12">Sa1CVN1</strain>
    </source>
</reference>
<feature type="transmembrane region" description="Helical" evidence="10">
    <location>
        <begin position="344"/>
        <end position="369"/>
    </location>
</feature>
<feature type="transmembrane region" description="Helical" evidence="10">
    <location>
        <begin position="441"/>
        <end position="461"/>
    </location>
</feature>
<accession>A0ABR8YD18</accession>
<feature type="transmembrane region" description="Helical" evidence="10">
    <location>
        <begin position="24"/>
        <end position="47"/>
    </location>
</feature>
<keyword evidence="2" id="KW-0813">Transport</keyword>
<keyword evidence="5 10" id="KW-0812">Transmembrane</keyword>
<keyword evidence="7" id="KW-0406">Ion transport</keyword>
<evidence type="ECO:0000256" key="1">
    <source>
        <dbReference type="ARBA" id="ARBA00004651"/>
    </source>
</evidence>
<evidence type="ECO:0000313" key="11">
    <source>
        <dbReference type="EMBL" id="MBD8042115.1"/>
    </source>
</evidence>
<dbReference type="NCBIfam" id="TIGR00797">
    <property type="entry name" value="matE"/>
    <property type="match status" value="1"/>
</dbReference>